<dbReference type="InterPro" id="IPR018838">
    <property type="entry name" value="ZGRF1-like_N"/>
</dbReference>
<feature type="compositionally biased region" description="Low complexity" evidence="1">
    <location>
        <begin position="237"/>
        <end position="253"/>
    </location>
</feature>
<evidence type="ECO:0000313" key="3">
    <source>
        <dbReference type="EMBL" id="EAU31533.1"/>
    </source>
</evidence>
<evidence type="ECO:0000256" key="1">
    <source>
        <dbReference type="SAM" id="MobiDB-lite"/>
    </source>
</evidence>
<protein>
    <recommendedName>
        <fullName evidence="2">5'-3' DNA helicase ZGRF1-like N-terminal domain-containing protein</fullName>
    </recommendedName>
</protein>
<dbReference type="STRING" id="341663.Q0CD74"/>
<dbReference type="AlphaFoldDB" id="Q0CD74"/>
<feature type="compositionally biased region" description="Polar residues" evidence="1">
    <location>
        <begin position="112"/>
        <end position="144"/>
    </location>
</feature>
<dbReference type="PANTHER" id="PTHR28535">
    <property type="entry name" value="ZINC FINGER GRF-TYPE CONTAINING 1"/>
    <property type="match status" value="1"/>
</dbReference>
<proteinExistence type="predicted"/>
<gene>
    <name evidence="3" type="ORF">ATEG_08360</name>
</gene>
<dbReference type="HOGENOM" id="CLU_789815_0_0_1"/>
<evidence type="ECO:0000259" key="2">
    <source>
        <dbReference type="Pfam" id="PF10382"/>
    </source>
</evidence>
<dbReference type="GO" id="GO:0005634">
    <property type="term" value="C:nucleus"/>
    <property type="evidence" value="ECO:0007669"/>
    <property type="project" value="TreeGrafter"/>
</dbReference>
<feature type="compositionally biased region" description="Pro residues" evidence="1">
    <location>
        <begin position="284"/>
        <end position="295"/>
    </location>
</feature>
<dbReference type="eggNOG" id="ENOG502SEDR">
    <property type="taxonomic scope" value="Eukaryota"/>
</dbReference>
<feature type="region of interest" description="Disordered" evidence="1">
    <location>
        <begin position="110"/>
        <end position="349"/>
    </location>
</feature>
<dbReference type="Pfam" id="PF10382">
    <property type="entry name" value="ZGRF1-like_N"/>
    <property type="match status" value="1"/>
</dbReference>
<dbReference type="OrthoDB" id="6513042at2759"/>
<evidence type="ECO:0000313" key="4">
    <source>
        <dbReference type="Proteomes" id="UP000007963"/>
    </source>
</evidence>
<dbReference type="GO" id="GO:0006302">
    <property type="term" value="P:double-strand break repair"/>
    <property type="evidence" value="ECO:0007669"/>
    <property type="project" value="TreeGrafter"/>
</dbReference>
<feature type="domain" description="5'-3' DNA helicase ZGRF1-like N-terminal" evidence="2">
    <location>
        <begin position="22"/>
        <end position="102"/>
    </location>
</feature>
<dbReference type="OMA" id="YEERHAP"/>
<feature type="compositionally biased region" description="Polar residues" evidence="1">
    <location>
        <begin position="170"/>
        <end position="179"/>
    </location>
</feature>
<dbReference type="GeneID" id="4353572"/>
<accession>Q0CD74</accession>
<dbReference type="EMBL" id="CH476605">
    <property type="protein sequence ID" value="EAU31533.1"/>
    <property type="molecule type" value="Genomic_DNA"/>
</dbReference>
<sequence length="349" mass="38773">MSTPRPSQQPWAVPATQNTAPVIKFRCLYTHDLRRKAKRWQDGYMRFHTFNKRVMVYDATGNFIGDHHWRQDEPLQDGDELELDRGVLIQVCEPMEKTETDISAIYSHKKSQTWPFQAEDQSTASIRPSTPVRSSISSQPTRSLNDLLGIKKTAPAGKLVSPYEERHGTKPSQNEQQTVERAPKRQRVDSSARPQQQDFPRPHRQPEVIDLSEPSTTTGYPRRGDSIPQRSANAVRPPSKVPSKPSSPAVPSKIVDNAVQKNPNPVQTPSNPQQSPTVPSRSCPEPPATAKPPPSAAKVPLAGGPNPPSNSLRLSTSKPRKKLMYRDLLPGHGSARTSTMQSGRRSDSL</sequence>
<dbReference type="RefSeq" id="XP_001216981.1">
    <property type="nucleotide sequence ID" value="XM_001216981.1"/>
</dbReference>
<dbReference type="InterPro" id="IPR052800">
    <property type="entry name" value="DNA_Repair_Helicase_ZGRF1"/>
</dbReference>
<dbReference type="Proteomes" id="UP000007963">
    <property type="component" value="Unassembled WGS sequence"/>
</dbReference>
<feature type="compositionally biased region" description="Polar residues" evidence="1">
    <location>
        <begin position="259"/>
        <end position="280"/>
    </location>
</feature>
<dbReference type="GO" id="GO:0035861">
    <property type="term" value="C:site of double-strand break"/>
    <property type="evidence" value="ECO:0007669"/>
    <property type="project" value="TreeGrafter"/>
</dbReference>
<reference evidence="4" key="1">
    <citation type="submission" date="2005-09" db="EMBL/GenBank/DDBJ databases">
        <title>Annotation of the Aspergillus terreus NIH2624 genome.</title>
        <authorList>
            <person name="Birren B.W."/>
            <person name="Lander E.S."/>
            <person name="Galagan J.E."/>
            <person name="Nusbaum C."/>
            <person name="Devon K."/>
            <person name="Henn M."/>
            <person name="Ma L.-J."/>
            <person name="Jaffe D.B."/>
            <person name="Butler J."/>
            <person name="Alvarez P."/>
            <person name="Gnerre S."/>
            <person name="Grabherr M."/>
            <person name="Kleber M."/>
            <person name="Mauceli E.W."/>
            <person name="Brockman W."/>
            <person name="Rounsley S."/>
            <person name="Young S.K."/>
            <person name="LaButti K."/>
            <person name="Pushparaj V."/>
            <person name="DeCaprio D."/>
            <person name="Crawford M."/>
            <person name="Koehrsen M."/>
            <person name="Engels R."/>
            <person name="Montgomery P."/>
            <person name="Pearson M."/>
            <person name="Howarth C."/>
            <person name="Larson L."/>
            <person name="Luoma S."/>
            <person name="White J."/>
            <person name="Alvarado L."/>
            <person name="Kodira C.D."/>
            <person name="Zeng Q."/>
            <person name="Oleary S."/>
            <person name="Yandava C."/>
            <person name="Denning D.W."/>
            <person name="Nierman W.C."/>
            <person name="Milne T."/>
            <person name="Madden K."/>
        </authorList>
    </citation>
    <scope>NUCLEOTIDE SEQUENCE [LARGE SCALE GENOMIC DNA]</scope>
    <source>
        <strain evidence="4">NIH 2624 / FGSC A1156</strain>
    </source>
</reference>
<name>Q0CD74_ASPTN</name>
<organism evidence="3 4">
    <name type="scientific">Aspergillus terreus (strain NIH 2624 / FGSC A1156)</name>
    <dbReference type="NCBI Taxonomy" id="341663"/>
    <lineage>
        <taxon>Eukaryota</taxon>
        <taxon>Fungi</taxon>
        <taxon>Dikarya</taxon>
        <taxon>Ascomycota</taxon>
        <taxon>Pezizomycotina</taxon>
        <taxon>Eurotiomycetes</taxon>
        <taxon>Eurotiomycetidae</taxon>
        <taxon>Eurotiales</taxon>
        <taxon>Aspergillaceae</taxon>
        <taxon>Aspergillus</taxon>
        <taxon>Aspergillus subgen. Circumdati</taxon>
    </lineage>
</organism>
<dbReference type="VEuPathDB" id="FungiDB:ATEG_08360"/>
<dbReference type="PANTHER" id="PTHR28535:SF1">
    <property type="entry name" value="PROTEIN ZGRF1"/>
    <property type="match status" value="1"/>
</dbReference>
<feature type="compositionally biased region" description="Basic and acidic residues" evidence="1">
    <location>
        <begin position="181"/>
        <end position="190"/>
    </location>
</feature>